<dbReference type="KEGG" id="wic:J056_002840"/>
<dbReference type="InterPro" id="IPR035679">
    <property type="entry name" value="MDP-1_euk"/>
</dbReference>
<dbReference type="Pfam" id="PF01063">
    <property type="entry name" value="Aminotran_4"/>
    <property type="match status" value="1"/>
</dbReference>
<dbReference type="PANTHER" id="PTHR17901:SF14">
    <property type="entry name" value="MAGNESIUM-DEPENDENT PHOSPHATASE 1"/>
    <property type="match status" value="1"/>
</dbReference>
<dbReference type="InterPro" id="IPR043132">
    <property type="entry name" value="BCAT-like_C"/>
</dbReference>
<dbReference type="Proteomes" id="UP000014064">
    <property type="component" value="Unassembled WGS sequence"/>
</dbReference>
<dbReference type="eggNOG" id="KOG4549">
    <property type="taxonomic scope" value="Eukaryota"/>
</dbReference>
<evidence type="ECO:0000313" key="2">
    <source>
        <dbReference type="Proteomes" id="UP000014064"/>
    </source>
</evidence>
<reference evidence="2" key="1">
    <citation type="journal article" date="2013" name="BMC Genomics">
        <title>Genome and transcriptome sequencing of the halophilic fungus Wallemia ichthyophaga: haloadaptations present and absent.</title>
        <authorList>
            <person name="Zajc J."/>
            <person name="Liu Y."/>
            <person name="Dai W."/>
            <person name="Yang Z."/>
            <person name="Hu J."/>
            <person name="Gostincar C."/>
            <person name="Gunde-Cimerman N."/>
        </authorList>
    </citation>
    <scope>NUCLEOTIDE SEQUENCE [LARGE SCALE GENOMIC DNA]</scope>
    <source>
        <strain evidence="2">EXF-994 / CBS 113033</strain>
    </source>
</reference>
<dbReference type="NCBIfam" id="TIGR01681">
    <property type="entry name" value="HAD-SF-IIIC"/>
    <property type="match status" value="1"/>
</dbReference>
<gene>
    <name evidence="1" type="ORF">J056_002840</name>
</gene>
<dbReference type="AlphaFoldDB" id="R9A9C0"/>
<dbReference type="InterPro" id="IPR010036">
    <property type="entry name" value="MDP_1_eu_arc"/>
</dbReference>
<dbReference type="Gene3D" id="3.30.470.10">
    <property type="match status" value="1"/>
</dbReference>
<dbReference type="Gene3D" id="3.20.10.10">
    <property type="entry name" value="D-amino Acid Aminotransferase, subunit A, domain 2"/>
    <property type="match status" value="1"/>
</dbReference>
<dbReference type="SFLD" id="SFLDS00003">
    <property type="entry name" value="Haloacid_Dehalogenase"/>
    <property type="match status" value="1"/>
</dbReference>
<name>R9A9C0_WALI9</name>
<sequence length="421" mass="47531">MFKLLTTLKYTPSESERVADGVYLWESHMHRLREGVDALSPFSASDLRESDVTNELAHSIGLANGLNQSHRVSVTLDPSTLEVSATATELKSMPDYPVNVVIDKEPTRSYSKVLPYKSNNRRIYLQSKLRNGVSYSTVRDSTFDVLMHNKNGYVTETTIANIFYKFNNDDTWYTPPVEDGLLPGLMRSHLLDIDFCSERSLYISELTRNHIKLKAANALRGLFDIQITDNQGSLIPCTPTPMMEAPANLPKLIVFDLDYTLWDLWIDTHISGPIKPSSNYNEVIPRRGSPFGFYRDVPEMLQRLKSEGIEIAAASRTAAPDYAYDALKHLKLKNRSGGDNISAKSLFDYTEVYPGSKVKHFQKLAKKSGFAYEDMLFFDDESRNKEVESLGVTFQLVGVSGTDENTLQKGVKAWRQRRGIS</sequence>
<dbReference type="InterPro" id="IPR001544">
    <property type="entry name" value="Aminotrans_IV"/>
</dbReference>
<dbReference type="SUPFAM" id="SSF56752">
    <property type="entry name" value="D-aminoacid aminotransferase-like PLP-dependent enzymes"/>
    <property type="match status" value="1"/>
</dbReference>
<dbReference type="CDD" id="cd07501">
    <property type="entry name" value="HAD_MDP-1_like"/>
    <property type="match status" value="1"/>
</dbReference>
<accession>R9A9C0</accession>
<dbReference type="SUPFAM" id="SSF56784">
    <property type="entry name" value="HAD-like"/>
    <property type="match status" value="1"/>
</dbReference>
<dbReference type="InterPro" id="IPR036038">
    <property type="entry name" value="Aminotransferase-like"/>
</dbReference>
<dbReference type="SFLD" id="SFLDG01131">
    <property type="entry name" value="C1.5.2:_MDP_Like"/>
    <property type="match status" value="1"/>
</dbReference>
<organism evidence="1 2">
    <name type="scientific">Wallemia ichthyophaga (strain EXF-994 / CBS 113033)</name>
    <dbReference type="NCBI Taxonomy" id="1299270"/>
    <lineage>
        <taxon>Eukaryota</taxon>
        <taxon>Fungi</taxon>
        <taxon>Dikarya</taxon>
        <taxon>Basidiomycota</taxon>
        <taxon>Wallemiomycotina</taxon>
        <taxon>Wallemiomycetes</taxon>
        <taxon>Wallemiales</taxon>
        <taxon>Wallemiaceae</taxon>
        <taxon>Wallemia</taxon>
    </lineage>
</organism>
<evidence type="ECO:0000313" key="1">
    <source>
        <dbReference type="EMBL" id="EOQ98803.1"/>
    </source>
</evidence>
<dbReference type="RefSeq" id="XP_009270380.1">
    <property type="nucleotide sequence ID" value="XM_009272105.1"/>
</dbReference>
<dbReference type="Pfam" id="PF12689">
    <property type="entry name" value="Acid_PPase"/>
    <property type="match status" value="1"/>
</dbReference>
<dbReference type="InterPro" id="IPR036412">
    <property type="entry name" value="HAD-like_sf"/>
</dbReference>
<keyword evidence="2" id="KW-1185">Reference proteome</keyword>
<dbReference type="STRING" id="1299270.R9A9C0"/>
<dbReference type="InterPro" id="IPR010033">
    <property type="entry name" value="HAD_SF_ppase_IIIC"/>
</dbReference>
<dbReference type="PANTHER" id="PTHR17901">
    <property type="entry name" value="MAGNESIUM-DEPENDENT PHOSPHATASE 1 MDP1"/>
    <property type="match status" value="1"/>
</dbReference>
<dbReference type="GO" id="GO:0003993">
    <property type="term" value="F:acid phosphatase activity"/>
    <property type="evidence" value="ECO:0007669"/>
    <property type="project" value="TreeGrafter"/>
</dbReference>
<protein>
    <submittedName>
        <fullName evidence="1">Putative magnesium-dependent phosphatase P8B7.31</fullName>
    </submittedName>
</protein>
<dbReference type="OrthoDB" id="2865258at2759"/>
<dbReference type="InterPro" id="IPR023214">
    <property type="entry name" value="HAD_sf"/>
</dbReference>
<dbReference type="NCBIfam" id="TIGR01685">
    <property type="entry name" value="MDP-1"/>
    <property type="match status" value="1"/>
</dbReference>
<dbReference type="EMBL" id="KE007251">
    <property type="protein sequence ID" value="EOQ98803.1"/>
    <property type="molecule type" value="Genomic_DNA"/>
</dbReference>
<proteinExistence type="predicted"/>
<dbReference type="InterPro" id="IPR043131">
    <property type="entry name" value="BCAT-like_N"/>
</dbReference>
<dbReference type="HOGENOM" id="CLU_652473_0_0_1"/>
<dbReference type="SFLD" id="SFLDG01129">
    <property type="entry name" value="C1.5:_HAD__Beta-PGM__Phosphata"/>
    <property type="match status" value="1"/>
</dbReference>
<dbReference type="GeneID" id="20375792"/>
<dbReference type="Gene3D" id="3.40.50.1000">
    <property type="entry name" value="HAD superfamily/HAD-like"/>
    <property type="match status" value="1"/>
</dbReference>